<gene>
    <name evidence="1" type="ORF">EV01_1671</name>
</gene>
<reference evidence="2" key="1">
    <citation type="journal article" date="2014" name="Sci. Data">
        <title>Genomes of diverse isolates of the marine cyanobacterium Prochlorococcus.</title>
        <authorList>
            <person name="Biller S."/>
            <person name="Berube P."/>
            <person name="Thompson J."/>
            <person name="Kelly L."/>
            <person name="Roggensack S."/>
            <person name="Awad L."/>
            <person name="Roache-Johnson K."/>
            <person name="Ding H."/>
            <person name="Giovannoni S.J."/>
            <person name="Moore L.R."/>
            <person name="Chisholm S.W."/>
        </authorList>
    </citation>
    <scope>NUCLEOTIDE SEQUENCE [LARGE SCALE GENOMIC DNA]</scope>
</reference>
<proteinExistence type="predicted"/>
<organism evidence="1 2">
    <name type="scientific">Prochlorococcus marinus str. MIT 9401</name>
    <dbReference type="NCBI Taxonomy" id="167551"/>
    <lineage>
        <taxon>Bacteria</taxon>
        <taxon>Bacillati</taxon>
        <taxon>Cyanobacteriota</taxon>
        <taxon>Cyanophyceae</taxon>
        <taxon>Synechococcales</taxon>
        <taxon>Prochlorococcaceae</taxon>
        <taxon>Prochlorococcus</taxon>
    </lineage>
</organism>
<dbReference type="AlphaFoldDB" id="A0A0A2B3X6"/>
<evidence type="ECO:0000313" key="2">
    <source>
        <dbReference type="Proteomes" id="UP000030481"/>
    </source>
</evidence>
<evidence type="ECO:0000313" key="1">
    <source>
        <dbReference type="EMBL" id="KGG07334.1"/>
    </source>
</evidence>
<dbReference type="RefSeq" id="WP_032517673.1">
    <property type="nucleotide sequence ID" value="NZ_JNAR01000016.1"/>
</dbReference>
<name>A0A0A2B3X6_PROMR</name>
<sequence>MKNNFIENINDKKYFYSLIEDIENSKVGFYSVGLYPASLAYNCAMHGKSNNILLAPRKDRDLLGAFSNDVISDMDNETIEKIKIMGQYCLEGKRNSFDLKDLLLECEIVILASNSNHIQDDVKYALELRKNLKRENVVLGCLVGSFCIDNKNKKPFILCNKYPNLAFFTGFHRHGALRNPNDSFTANFCHPDALTALIGARILNQLSPKIQVSPGVHNIECQYIKSIKNISSIFAGFVNNFHSDKPGMLPSINTILLTQCLDQAASVSLQVRKENKLENKYLSLKELGYGEEKISAREIINDKFCEKGDYTFSQLNAVKADVLGSMTLPTEGKPTRNFQAGQVLSDMLLQLNRCPKDISEFVNWCNKYSLSQGGLEGLKSLKFWPDIYKEFKIKNNTCSMINLIYLCFNANPEEKKEIYKVLISSEEITNFCQESVKSELSLELIEKLKGEYLFNDIEILHKKLFSDKEENDLKEKESSNLISKKNPSYINVLKIINHYFYN</sequence>
<comment type="caution">
    <text evidence="1">The sequence shown here is derived from an EMBL/GenBank/DDBJ whole genome shotgun (WGS) entry which is preliminary data.</text>
</comment>
<dbReference type="Proteomes" id="UP000030481">
    <property type="component" value="Unassembled WGS sequence"/>
</dbReference>
<protein>
    <submittedName>
        <fullName evidence="1">Uncharacterized protein</fullName>
    </submittedName>
</protein>
<dbReference type="EMBL" id="JNAR01000016">
    <property type="protein sequence ID" value="KGG07334.1"/>
    <property type="molecule type" value="Genomic_DNA"/>
</dbReference>
<accession>A0A0A2B3X6</accession>